<dbReference type="GO" id="GO:0005739">
    <property type="term" value="C:mitochondrion"/>
    <property type="evidence" value="ECO:0007669"/>
    <property type="project" value="TreeGrafter"/>
</dbReference>
<proteinExistence type="inferred from homology"/>
<comment type="subcellular location">
    <subcellularLocation>
        <location evidence="1">Membrane</location>
        <topology evidence="1">Multi-pass membrane protein</topology>
    </subcellularLocation>
</comment>
<evidence type="ECO:0000313" key="9">
    <source>
        <dbReference type="Proteomes" id="UP001152795"/>
    </source>
</evidence>
<evidence type="ECO:0000256" key="6">
    <source>
        <dbReference type="ARBA" id="ARBA00040778"/>
    </source>
</evidence>
<evidence type="ECO:0000256" key="1">
    <source>
        <dbReference type="ARBA" id="ARBA00004141"/>
    </source>
</evidence>
<evidence type="ECO:0000256" key="3">
    <source>
        <dbReference type="ARBA" id="ARBA00022692"/>
    </source>
</evidence>
<dbReference type="PANTHER" id="PTHR13002:SF1">
    <property type="entry name" value="COMPLEX I ASSEMBLY FACTOR TIMMDC1, MITOCHONDRIAL"/>
    <property type="match status" value="1"/>
</dbReference>
<dbReference type="GO" id="GO:0032981">
    <property type="term" value="P:mitochondrial respiratory chain complex I assembly"/>
    <property type="evidence" value="ECO:0007669"/>
    <property type="project" value="InterPro"/>
</dbReference>
<evidence type="ECO:0000256" key="7">
    <source>
        <dbReference type="ARBA" id="ARBA00041344"/>
    </source>
</evidence>
<protein>
    <recommendedName>
        <fullName evidence="6">Complex I assembly factor TIMMDC1, mitochondrial</fullName>
    </recommendedName>
    <alternativeName>
        <fullName evidence="7">Translocase of inner mitochondrial membrane domain-containing protein 1</fullName>
    </alternativeName>
</protein>
<keyword evidence="3" id="KW-0812">Transmembrane</keyword>
<evidence type="ECO:0000313" key="8">
    <source>
        <dbReference type="EMBL" id="CAB4027920.1"/>
    </source>
</evidence>
<dbReference type="OrthoDB" id="5826189at2759"/>
<sequence length="214" mass="23704">MSDLVIDDGKPNTFWDRVKWAFSKNEYGEIRPEIAHIPVVVFCGSLVGMMVGGRHGTRIRGASNIASNQLTVYTSSAQAERDHFSAILLGFFQYGCRWGWRAGLYSGIYSTTLTAVSIGRDKEDALNYIAAGATTGTVYKLFSGFRGILVGALFGAGICTPIGLTMQALGHFIPYEKVLKDEIAVQNAKKKQRLEVTEKILYRMENEYENSKNI</sequence>
<keyword evidence="9" id="KW-1185">Reference proteome</keyword>
<evidence type="ECO:0000256" key="5">
    <source>
        <dbReference type="ARBA" id="ARBA00023136"/>
    </source>
</evidence>
<name>A0A7D9LCN4_PARCT</name>
<dbReference type="EMBL" id="CACRXK020015128">
    <property type="protein sequence ID" value="CAB4027920.1"/>
    <property type="molecule type" value="Genomic_DNA"/>
</dbReference>
<comment type="similarity">
    <text evidence="2">Belongs to the Tim17/Tim22/Tim23 family.</text>
</comment>
<evidence type="ECO:0000256" key="2">
    <source>
        <dbReference type="ARBA" id="ARBA00008444"/>
    </source>
</evidence>
<keyword evidence="5" id="KW-0472">Membrane</keyword>
<accession>A0A7D9LCN4</accession>
<gene>
    <name evidence="8" type="ORF">PACLA_8A017815</name>
</gene>
<dbReference type="Pfam" id="PF02466">
    <property type="entry name" value="Tim17"/>
    <property type="match status" value="1"/>
</dbReference>
<dbReference type="AlphaFoldDB" id="A0A7D9LCN4"/>
<keyword evidence="4" id="KW-1133">Transmembrane helix</keyword>
<dbReference type="InterPro" id="IPR055299">
    <property type="entry name" value="TIMMDC1"/>
</dbReference>
<organism evidence="8 9">
    <name type="scientific">Paramuricea clavata</name>
    <name type="common">Red gorgonian</name>
    <name type="synonym">Violescent sea-whip</name>
    <dbReference type="NCBI Taxonomy" id="317549"/>
    <lineage>
        <taxon>Eukaryota</taxon>
        <taxon>Metazoa</taxon>
        <taxon>Cnidaria</taxon>
        <taxon>Anthozoa</taxon>
        <taxon>Octocorallia</taxon>
        <taxon>Malacalcyonacea</taxon>
        <taxon>Plexauridae</taxon>
        <taxon>Paramuricea</taxon>
    </lineage>
</organism>
<reference evidence="8" key="1">
    <citation type="submission" date="2020-04" db="EMBL/GenBank/DDBJ databases">
        <authorList>
            <person name="Alioto T."/>
            <person name="Alioto T."/>
            <person name="Gomez Garrido J."/>
        </authorList>
    </citation>
    <scope>NUCLEOTIDE SEQUENCE</scope>
    <source>
        <strain evidence="8">A484AB</strain>
    </source>
</reference>
<comment type="caution">
    <text evidence="8">The sequence shown here is derived from an EMBL/GenBank/DDBJ whole genome shotgun (WGS) entry which is preliminary data.</text>
</comment>
<dbReference type="GO" id="GO:0016020">
    <property type="term" value="C:membrane"/>
    <property type="evidence" value="ECO:0007669"/>
    <property type="project" value="UniProtKB-SubCell"/>
</dbReference>
<dbReference type="Proteomes" id="UP001152795">
    <property type="component" value="Unassembled WGS sequence"/>
</dbReference>
<dbReference type="PANTHER" id="PTHR13002">
    <property type="entry name" value="C3ORF1 PROTEIN-RELATED"/>
    <property type="match status" value="1"/>
</dbReference>
<evidence type="ECO:0000256" key="4">
    <source>
        <dbReference type="ARBA" id="ARBA00022989"/>
    </source>
</evidence>